<keyword evidence="2" id="KW-1185">Reference proteome</keyword>
<comment type="caution">
    <text evidence="1">The sequence shown here is derived from an EMBL/GenBank/DDBJ whole genome shotgun (WGS) entry which is preliminary data.</text>
</comment>
<dbReference type="OrthoDB" id="3781248at2"/>
<gene>
    <name evidence="1" type="ORF">DFR74_12165</name>
</gene>
<proteinExistence type="predicted"/>
<organism evidence="1 2">
    <name type="scientific">Nocardia puris</name>
    <dbReference type="NCBI Taxonomy" id="208602"/>
    <lineage>
        <taxon>Bacteria</taxon>
        <taxon>Bacillati</taxon>
        <taxon>Actinomycetota</taxon>
        <taxon>Actinomycetes</taxon>
        <taxon>Mycobacteriales</taxon>
        <taxon>Nocardiaceae</taxon>
        <taxon>Nocardia</taxon>
    </lineage>
</organism>
<protein>
    <submittedName>
        <fullName evidence="1">Uncharacterized protein</fullName>
    </submittedName>
</protein>
<evidence type="ECO:0000313" key="1">
    <source>
        <dbReference type="EMBL" id="RBO82975.1"/>
    </source>
</evidence>
<accession>A0A366CZ85</accession>
<dbReference type="EMBL" id="QNRE01000021">
    <property type="protein sequence ID" value="RBO82975.1"/>
    <property type="molecule type" value="Genomic_DNA"/>
</dbReference>
<reference evidence="1 2" key="1">
    <citation type="submission" date="2018-06" db="EMBL/GenBank/DDBJ databases">
        <title>Genomic Encyclopedia of Type Strains, Phase IV (KMG-IV): sequencing the most valuable type-strain genomes for metagenomic binning, comparative biology and taxonomic classification.</title>
        <authorList>
            <person name="Goeker M."/>
        </authorList>
    </citation>
    <scope>NUCLEOTIDE SEQUENCE [LARGE SCALE GENOMIC DNA]</scope>
    <source>
        <strain evidence="1 2">DSM 44599</strain>
    </source>
</reference>
<name>A0A366CZ85_9NOCA</name>
<dbReference type="STRING" id="1210090.GCA_001613185_04775"/>
<dbReference type="RefSeq" id="WP_067511452.1">
    <property type="nucleotide sequence ID" value="NZ_CP107943.1"/>
</dbReference>
<evidence type="ECO:0000313" key="2">
    <source>
        <dbReference type="Proteomes" id="UP000252586"/>
    </source>
</evidence>
<dbReference type="AlphaFoldDB" id="A0A366CZ85"/>
<dbReference type="Proteomes" id="UP000252586">
    <property type="component" value="Unassembled WGS sequence"/>
</dbReference>
<sequence>MTSSVVLWWLPVGAGGHVVRHTSAWWERVEAARARRPPRPLFHAALEVTVDGARYVIEMAPEWGGPRTADRGVVRTGAVGSRFLGRSRFFRYEVRCWRDGVLPDRDWAEGGPLTLARDPAVARALLAGVPRVPALTWGRSVEGDMWNSNSLVAWALVIAGIDTADLRPPGGGRAPGWYAGLAVAREPGLARDDRPGRFRGKGRS</sequence>